<dbReference type="Gene3D" id="3.40.30.10">
    <property type="entry name" value="Glutaredoxin"/>
    <property type="match status" value="1"/>
</dbReference>
<dbReference type="SUPFAM" id="SSF52833">
    <property type="entry name" value="Thioredoxin-like"/>
    <property type="match status" value="1"/>
</dbReference>
<dbReference type="InterPro" id="IPR009737">
    <property type="entry name" value="Aim32/Apd1-like"/>
</dbReference>
<accession>A0A1Y2FNH0</accession>
<dbReference type="Proteomes" id="UP000193685">
    <property type="component" value="Unassembled WGS sequence"/>
</dbReference>
<sequence>MSRARLPRLLRPSSLTRHHPRRWTLKLLLQYARPASRTTCSCSAPSTLPAWPATHFPEPIDTTSHLTKIAKHERHLLVDTSHHAGAHDWPPYLPIDTTTSVAAAITSLLAKEERFLHKTTGRKILCNQITQTLHVPQPTVAERTKVLVMPDGIQLSIQPNEASSLLDAVLATTSASKDLLSLLKSKLPASAVTQIPHEALVMLCAHKQRDARCGLAAPVLQAHARHHLANRDIAYYYLDHMGGHKFAGNLVVYQQNGTPCAHTWHSVWYGRVHVDNIKHVLHQTLDQKDVVPELLRYTNR</sequence>
<dbReference type="GeneID" id="63787590"/>
<dbReference type="PANTHER" id="PTHR31902">
    <property type="entry name" value="ACTIN PATCHES DISTAL PROTEIN 1"/>
    <property type="match status" value="1"/>
</dbReference>
<dbReference type="RefSeq" id="XP_040727023.1">
    <property type="nucleotide sequence ID" value="XM_040870991.1"/>
</dbReference>
<dbReference type="AlphaFoldDB" id="A0A1Y2FNH0"/>
<name>A0A1Y2FNH0_PROLT</name>
<dbReference type="Pfam" id="PF06999">
    <property type="entry name" value="Suc_Fer-like"/>
    <property type="match status" value="1"/>
</dbReference>
<comment type="caution">
    <text evidence="1">The sequence shown here is derived from an EMBL/GenBank/DDBJ whole genome shotgun (WGS) entry which is preliminary data.</text>
</comment>
<proteinExistence type="predicted"/>
<dbReference type="OrthoDB" id="10253744at2759"/>
<evidence type="ECO:0000313" key="1">
    <source>
        <dbReference type="EMBL" id="ORY85541.1"/>
    </source>
</evidence>
<dbReference type="STRING" id="56484.A0A1Y2FNH0"/>
<dbReference type="InterPro" id="IPR036249">
    <property type="entry name" value="Thioredoxin-like_sf"/>
</dbReference>
<organism evidence="1 2">
    <name type="scientific">Protomyces lactucae-debilis</name>
    <dbReference type="NCBI Taxonomy" id="2754530"/>
    <lineage>
        <taxon>Eukaryota</taxon>
        <taxon>Fungi</taxon>
        <taxon>Dikarya</taxon>
        <taxon>Ascomycota</taxon>
        <taxon>Taphrinomycotina</taxon>
        <taxon>Taphrinomycetes</taxon>
        <taxon>Taphrinales</taxon>
        <taxon>Protomycetaceae</taxon>
        <taxon>Protomyces</taxon>
    </lineage>
</organism>
<keyword evidence="2" id="KW-1185">Reference proteome</keyword>
<reference evidence="1 2" key="1">
    <citation type="submission" date="2016-07" db="EMBL/GenBank/DDBJ databases">
        <title>Pervasive Adenine N6-methylation of Active Genes in Fungi.</title>
        <authorList>
            <consortium name="DOE Joint Genome Institute"/>
            <person name="Mondo S.J."/>
            <person name="Dannebaum R.O."/>
            <person name="Kuo R.C."/>
            <person name="Labutti K."/>
            <person name="Haridas S."/>
            <person name="Kuo A."/>
            <person name="Salamov A."/>
            <person name="Ahrendt S.R."/>
            <person name="Lipzen A."/>
            <person name="Sullivan W."/>
            <person name="Andreopoulos W.B."/>
            <person name="Clum A."/>
            <person name="Lindquist E."/>
            <person name="Daum C."/>
            <person name="Ramamoorthy G.K."/>
            <person name="Gryganskyi A."/>
            <person name="Culley D."/>
            <person name="Magnuson J.K."/>
            <person name="James T.Y."/>
            <person name="O'Malley M.A."/>
            <person name="Stajich J.E."/>
            <person name="Spatafora J.W."/>
            <person name="Visel A."/>
            <person name="Grigoriev I.V."/>
        </authorList>
    </citation>
    <scope>NUCLEOTIDE SEQUENCE [LARGE SCALE GENOMIC DNA]</scope>
    <source>
        <strain evidence="1 2">12-1054</strain>
    </source>
</reference>
<evidence type="ECO:0000313" key="2">
    <source>
        <dbReference type="Proteomes" id="UP000193685"/>
    </source>
</evidence>
<gene>
    <name evidence="1" type="ORF">BCR37DRAFT_391314</name>
</gene>
<dbReference type="PANTHER" id="PTHR31902:SF14">
    <property type="entry name" value="ACTIN PATCHES DISTAL PROTEIN 1"/>
    <property type="match status" value="1"/>
</dbReference>
<dbReference type="CDD" id="cd03062">
    <property type="entry name" value="TRX_Fd_Sucrase"/>
    <property type="match status" value="1"/>
</dbReference>
<dbReference type="OMA" id="AREKPIM"/>
<dbReference type="EMBL" id="MCFI01000004">
    <property type="protein sequence ID" value="ORY85541.1"/>
    <property type="molecule type" value="Genomic_DNA"/>
</dbReference>
<protein>
    <submittedName>
        <fullName evidence="1">Sucrase/ferredoxin-like-domain-containing protein</fullName>
    </submittedName>
</protein>